<gene>
    <name evidence="6" type="primary">ZBTB8OS</name>
    <name evidence="6" type="ORF">FOZ60_003000</name>
</gene>
<name>A0A7J6NXC8_PEROL</name>
<dbReference type="PANTHER" id="PTHR12682">
    <property type="entry name" value="ARCHEASE"/>
    <property type="match status" value="1"/>
</dbReference>
<proteinExistence type="inferred from homology"/>
<dbReference type="GO" id="GO:0006388">
    <property type="term" value="P:tRNA splicing, via endonucleolytic cleavage and ligation"/>
    <property type="evidence" value="ECO:0007669"/>
    <property type="project" value="TreeGrafter"/>
</dbReference>
<dbReference type="GO" id="GO:0046872">
    <property type="term" value="F:metal ion binding"/>
    <property type="evidence" value="ECO:0007669"/>
    <property type="project" value="UniProtKB-KW"/>
</dbReference>
<comment type="caution">
    <text evidence="6">The sequence shown here is derived from an EMBL/GenBank/DDBJ whole genome shotgun (WGS) entry which is preliminary data.</text>
</comment>
<dbReference type="SUPFAM" id="SSF69819">
    <property type="entry name" value="MTH1598-like"/>
    <property type="match status" value="1"/>
</dbReference>
<evidence type="ECO:0000256" key="4">
    <source>
        <dbReference type="ARBA" id="ARBA00022837"/>
    </source>
</evidence>
<evidence type="ECO:0000256" key="1">
    <source>
        <dbReference type="ARBA" id="ARBA00007963"/>
    </source>
</evidence>
<keyword evidence="2" id="KW-0819">tRNA processing</keyword>
<evidence type="ECO:0000256" key="2">
    <source>
        <dbReference type="ARBA" id="ARBA00022694"/>
    </source>
</evidence>
<keyword evidence="3" id="KW-0479">Metal-binding</keyword>
<evidence type="ECO:0000256" key="3">
    <source>
        <dbReference type="ARBA" id="ARBA00022723"/>
    </source>
</evidence>
<evidence type="ECO:0000313" key="7">
    <source>
        <dbReference type="Proteomes" id="UP000541610"/>
    </source>
</evidence>
<keyword evidence="4" id="KW-0106">Calcium</keyword>
<feature type="domain" description="Archease" evidence="5">
    <location>
        <begin position="18"/>
        <end position="166"/>
    </location>
</feature>
<dbReference type="AlphaFoldDB" id="A0A7J6NXC8"/>
<dbReference type="InterPro" id="IPR023572">
    <property type="entry name" value="Archease_dom"/>
</dbReference>
<dbReference type="Proteomes" id="UP000541610">
    <property type="component" value="Unassembled WGS sequence"/>
</dbReference>
<dbReference type="EMBL" id="JABANP010000159">
    <property type="protein sequence ID" value="KAF4688196.1"/>
    <property type="molecule type" value="Genomic_DNA"/>
</dbReference>
<evidence type="ECO:0000259" key="5">
    <source>
        <dbReference type="Pfam" id="PF01951"/>
    </source>
</evidence>
<dbReference type="Gene3D" id="3.55.10.10">
    <property type="entry name" value="Archease domain"/>
    <property type="match status" value="1"/>
</dbReference>
<dbReference type="OrthoDB" id="2190767at2759"/>
<evidence type="ECO:0000313" key="6">
    <source>
        <dbReference type="EMBL" id="KAF4688196.1"/>
    </source>
</evidence>
<comment type="similarity">
    <text evidence="1">Belongs to the archease family.</text>
</comment>
<organism evidence="6 7">
    <name type="scientific">Perkinsus olseni</name>
    <name type="common">Perkinsus atlanticus</name>
    <dbReference type="NCBI Taxonomy" id="32597"/>
    <lineage>
        <taxon>Eukaryota</taxon>
        <taxon>Sar</taxon>
        <taxon>Alveolata</taxon>
        <taxon>Perkinsozoa</taxon>
        <taxon>Perkinsea</taxon>
        <taxon>Perkinsida</taxon>
        <taxon>Perkinsidae</taxon>
        <taxon>Perkinsus</taxon>
    </lineage>
</organism>
<dbReference type="Pfam" id="PF01951">
    <property type="entry name" value="Archease"/>
    <property type="match status" value="1"/>
</dbReference>
<reference evidence="6 7" key="1">
    <citation type="submission" date="2020-04" db="EMBL/GenBank/DDBJ databases">
        <title>Perkinsus olseni comparative genomics.</title>
        <authorList>
            <person name="Bogema D.R."/>
        </authorList>
    </citation>
    <scope>NUCLEOTIDE SEQUENCE [LARGE SCALE GENOMIC DNA]</scope>
    <source>
        <strain evidence="6">00978-12</strain>
    </source>
</reference>
<dbReference type="GO" id="GO:0072669">
    <property type="term" value="C:tRNA-splicing ligase complex"/>
    <property type="evidence" value="ECO:0007669"/>
    <property type="project" value="TreeGrafter"/>
</dbReference>
<dbReference type="InterPro" id="IPR002804">
    <property type="entry name" value="Archease"/>
</dbReference>
<dbReference type="PANTHER" id="PTHR12682:SF11">
    <property type="entry name" value="PROTEIN ARCHEASE"/>
    <property type="match status" value="1"/>
</dbReference>
<dbReference type="InterPro" id="IPR036820">
    <property type="entry name" value="Archease_dom_sf"/>
</dbReference>
<accession>A0A7J6NXC8</accession>
<sequence length="166" mass="19400">MSQEHFELPSDVNRERKWEYLDHPADVIIHAWGRDYKEALENSGEALTGYMTEITEVNPVLKEPFSLIPVAICITGWLHLIRNRYKFLEELLFLFYERDSFLTRCVRIERLDLKQGAIDAHVYGEHMDLSRHEQGTEIKAITLHGMEIDEGEDGGNRCDIHFLIDI</sequence>
<protein>
    <submittedName>
        <fullName evidence="6">Protein archease</fullName>
    </submittedName>
</protein>